<feature type="domain" description="RING-type" evidence="2">
    <location>
        <begin position="157"/>
        <end position="200"/>
    </location>
</feature>
<reference evidence="3" key="1">
    <citation type="submission" date="2019-11" db="EMBL/GenBank/DDBJ databases">
        <authorList>
            <person name="Liu Y."/>
            <person name="Hou J."/>
            <person name="Li T.-Q."/>
            <person name="Guan C.-H."/>
            <person name="Wu X."/>
            <person name="Wu H.-Z."/>
            <person name="Ling F."/>
            <person name="Zhang R."/>
            <person name="Shi X.-G."/>
            <person name="Ren J.-P."/>
            <person name="Chen E.-F."/>
            <person name="Sun J.-M."/>
        </authorList>
    </citation>
    <scope>NUCLEOTIDE SEQUENCE</scope>
    <source>
        <strain evidence="3">Adult_tree_wgs_1</strain>
        <tissue evidence="3">Leaves</tissue>
    </source>
</reference>
<dbReference type="Gene3D" id="3.30.40.10">
    <property type="entry name" value="Zinc/RING finger domain, C3HC4 (zinc finger)"/>
    <property type="match status" value="2"/>
</dbReference>
<keyword evidence="1" id="KW-0862">Zinc</keyword>
<dbReference type="PANTHER" id="PTHR47258:SF1">
    <property type="entry name" value="E3 UBIQUITIN-PROTEIN LIGASE XERICO-RELATED"/>
    <property type="match status" value="1"/>
</dbReference>
<dbReference type="OrthoDB" id="9984778at2759"/>
<dbReference type="GO" id="GO:0008270">
    <property type="term" value="F:zinc ion binding"/>
    <property type="evidence" value="ECO:0007669"/>
    <property type="project" value="UniProtKB-KW"/>
</dbReference>
<keyword evidence="1" id="KW-0479">Metal-binding</keyword>
<dbReference type="InterPro" id="IPR044249">
    <property type="entry name" value="XERICO-like"/>
</dbReference>
<comment type="caution">
    <text evidence="3">The sequence shown here is derived from an EMBL/GenBank/DDBJ whole genome shotgun (WGS) entry which is preliminary data.</text>
</comment>
<gene>
    <name evidence="3" type="ORF">RHSIM_Rhsim09G0116000</name>
</gene>
<dbReference type="AlphaFoldDB" id="A0A834GH22"/>
<evidence type="ECO:0000259" key="2">
    <source>
        <dbReference type="PROSITE" id="PS50089"/>
    </source>
</evidence>
<keyword evidence="1" id="KW-0863">Zinc-finger</keyword>
<dbReference type="SUPFAM" id="SSF57850">
    <property type="entry name" value="RING/U-box"/>
    <property type="match status" value="2"/>
</dbReference>
<dbReference type="SMART" id="SM00184">
    <property type="entry name" value="RING"/>
    <property type="match status" value="2"/>
</dbReference>
<proteinExistence type="predicted"/>
<dbReference type="PANTHER" id="PTHR47258">
    <property type="match status" value="1"/>
</dbReference>
<accession>A0A834GH22</accession>
<name>A0A834GH22_RHOSS</name>
<dbReference type="InterPro" id="IPR013083">
    <property type="entry name" value="Znf_RING/FYVE/PHD"/>
</dbReference>
<protein>
    <recommendedName>
        <fullName evidence="2">RING-type domain-containing protein</fullName>
    </recommendedName>
</protein>
<evidence type="ECO:0000313" key="3">
    <source>
        <dbReference type="EMBL" id="KAF7131751.1"/>
    </source>
</evidence>
<dbReference type="EMBL" id="WJXA01000009">
    <property type="protein sequence ID" value="KAF7131751.1"/>
    <property type="molecule type" value="Genomic_DNA"/>
</dbReference>
<dbReference type="InterPro" id="IPR001841">
    <property type="entry name" value="Znf_RING"/>
</dbReference>
<organism evidence="3 4">
    <name type="scientific">Rhododendron simsii</name>
    <name type="common">Sims's rhododendron</name>
    <dbReference type="NCBI Taxonomy" id="118357"/>
    <lineage>
        <taxon>Eukaryota</taxon>
        <taxon>Viridiplantae</taxon>
        <taxon>Streptophyta</taxon>
        <taxon>Embryophyta</taxon>
        <taxon>Tracheophyta</taxon>
        <taxon>Spermatophyta</taxon>
        <taxon>Magnoliopsida</taxon>
        <taxon>eudicotyledons</taxon>
        <taxon>Gunneridae</taxon>
        <taxon>Pentapetalae</taxon>
        <taxon>asterids</taxon>
        <taxon>Ericales</taxon>
        <taxon>Ericaceae</taxon>
        <taxon>Ericoideae</taxon>
        <taxon>Rhodoreae</taxon>
        <taxon>Rhododendron</taxon>
    </lineage>
</organism>
<evidence type="ECO:0000256" key="1">
    <source>
        <dbReference type="PROSITE-ProRule" id="PRU00175"/>
    </source>
</evidence>
<dbReference type="Pfam" id="PF13639">
    <property type="entry name" value="zf-RING_2"/>
    <property type="match status" value="2"/>
</dbReference>
<dbReference type="PROSITE" id="PS50089">
    <property type="entry name" value="ZF_RING_2"/>
    <property type="match status" value="2"/>
</dbReference>
<dbReference type="Proteomes" id="UP000626092">
    <property type="component" value="Unassembled WGS sequence"/>
</dbReference>
<feature type="domain" description="RING-type" evidence="2">
    <location>
        <begin position="48"/>
        <end position="91"/>
    </location>
</feature>
<keyword evidence="4" id="KW-1185">Reference proteome</keyword>
<sequence>MMNSGTQNILFRLLQFLNLYSPEDYHTLNMIKRYELQPGCEKQTADECALCLCKIEEGDEIRELRCDHVFHTVCLERCVAGYKHKTCPMCRGSLAPPQKWATELVGVFGEEDVVFSDLFSCRSSRRRSTCPEEYHTLNMIKRYEHQPGCEKQNPDECAVCLCKIEEGDEIRELRCDHVFHTVCLERCVAGYKHETCPMCRGSLAPPQKWATELVGVFGEEDVIFSDLFSCRSSRRRSTWWLI</sequence>
<evidence type="ECO:0000313" key="4">
    <source>
        <dbReference type="Proteomes" id="UP000626092"/>
    </source>
</evidence>